<dbReference type="PROSITE" id="PS51330">
    <property type="entry name" value="DHFR_2"/>
    <property type="match status" value="1"/>
</dbReference>
<dbReference type="PIRSF" id="PIRSF000194">
    <property type="entry name" value="DHFR"/>
    <property type="match status" value="1"/>
</dbReference>
<evidence type="ECO:0000256" key="5">
    <source>
        <dbReference type="ARBA" id="ARBA00022857"/>
    </source>
</evidence>
<dbReference type="UniPathway" id="UPA00077">
    <property type="reaction ID" value="UER00158"/>
</dbReference>
<dbReference type="EMBL" id="CP028901">
    <property type="protein sequence ID" value="AWB34354.1"/>
    <property type="molecule type" value="Genomic_DNA"/>
</dbReference>
<evidence type="ECO:0000256" key="8">
    <source>
        <dbReference type="PIRNR" id="PIRNR000194"/>
    </source>
</evidence>
<dbReference type="KEGG" id="boz:DBV39_12285"/>
<dbReference type="FunFam" id="3.40.430.10:FF:000001">
    <property type="entry name" value="Dihydrofolate reductase"/>
    <property type="match status" value="1"/>
</dbReference>
<dbReference type="Proteomes" id="UP000244571">
    <property type="component" value="Chromosome"/>
</dbReference>
<keyword evidence="11" id="KW-1185">Reference proteome</keyword>
<keyword evidence="4 8" id="KW-0554">One-carbon metabolism</keyword>
<dbReference type="EC" id="1.5.1.3" evidence="3 8"/>
<comment type="function">
    <text evidence="7 8">Key enzyme in folate metabolism. Catalyzes an essential reaction for de novo glycine and purine synthesis, and for DNA precursor synthesis.</text>
</comment>
<dbReference type="SUPFAM" id="SSF53597">
    <property type="entry name" value="Dihydrofolate reductase-like"/>
    <property type="match status" value="1"/>
</dbReference>
<reference evidence="10 11" key="1">
    <citation type="submission" date="2018-04" db="EMBL/GenBank/DDBJ databases">
        <title>Bordetella sp. HZ20 isolated from seawater.</title>
        <authorList>
            <person name="Sun C."/>
        </authorList>
    </citation>
    <scope>NUCLEOTIDE SEQUENCE [LARGE SCALE GENOMIC DNA]</scope>
    <source>
        <strain evidence="10 11">HZ20</strain>
    </source>
</reference>
<organism evidence="10 11">
    <name type="scientific">Orrella marina</name>
    <dbReference type="NCBI Taxonomy" id="2163011"/>
    <lineage>
        <taxon>Bacteria</taxon>
        <taxon>Pseudomonadati</taxon>
        <taxon>Pseudomonadota</taxon>
        <taxon>Betaproteobacteria</taxon>
        <taxon>Burkholderiales</taxon>
        <taxon>Alcaligenaceae</taxon>
        <taxon>Orrella</taxon>
    </lineage>
</organism>
<evidence type="ECO:0000256" key="3">
    <source>
        <dbReference type="ARBA" id="ARBA00012856"/>
    </source>
</evidence>
<gene>
    <name evidence="10" type="ORF">DBV39_12285</name>
</gene>
<dbReference type="Pfam" id="PF00186">
    <property type="entry name" value="DHFR_1"/>
    <property type="match status" value="1"/>
</dbReference>
<dbReference type="InterPro" id="IPR001796">
    <property type="entry name" value="DHFR_dom"/>
</dbReference>
<evidence type="ECO:0000259" key="9">
    <source>
        <dbReference type="PROSITE" id="PS51330"/>
    </source>
</evidence>
<evidence type="ECO:0000256" key="4">
    <source>
        <dbReference type="ARBA" id="ARBA00022563"/>
    </source>
</evidence>
<evidence type="ECO:0000256" key="2">
    <source>
        <dbReference type="ARBA" id="ARBA00009539"/>
    </source>
</evidence>
<dbReference type="PANTHER" id="PTHR48069:SF3">
    <property type="entry name" value="DIHYDROFOLATE REDUCTASE"/>
    <property type="match status" value="1"/>
</dbReference>
<dbReference type="GO" id="GO:0046655">
    <property type="term" value="P:folic acid metabolic process"/>
    <property type="evidence" value="ECO:0007669"/>
    <property type="project" value="TreeGrafter"/>
</dbReference>
<dbReference type="RefSeq" id="WP_108621770.1">
    <property type="nucleotide sequence ID" value="NZ_CP028901.1"/>
</dbReference>
<comment type="catalytic activity">
    <reaction evidence="8">
        <text>(6S)-5,6,7,8-tetrahydrofolate + NADP(+) = 7,8-dihydrofolate + NADPH + H(+)</text>
        <dbReference type="Rhea" id="RHEA:15009"/>
        <dbReference type="ChEBI" id="CHEBI:15378"/>
        <dbReference type="ChEBI" id="CHEBI:57451"/>
        <dbReference type="ChEBI" id="CHEBI:57453"/>
        <dbReference type="ChEBI" id="CHEBI:57783"/>
        <dbReference type="ChEBI" id="CHEBI:58349"/>
        <dbReference type="EC" id="1.5.1.3"/>
    </reaction>
</comment>
<dbReference type="PRINTS" id="PR00070">
    <property type="entry name" value="DHFR"/>
</dbReference>
<evidence type="ECO:0000313" key="11">
    <source>
        <dbReference type="Proteomes" id="UP000244571"/>
    </source>
</evidence>
<evidence type="ECO:0000256" key="1">
    <source>
        <dbReference type="ARBA" id="ARBA00004903"/>
    </source>
</evidence>
<dbReference type="GO" id="GO:0046654">
    <property type="term" value="P:tetrahydrofolate biosynthetic process"/>
    <property type="evidence" value="ECO:0007669"/>
    <property type="project" value="UniProtKB-UniPathway"/>
</dbReference>
<dbReference type="Gene3D" id="3.40.430.10">
    <property type="entry name" value="Dihydrofolate Reductase, subunit A"/>
    <property type="match status" value="1"/>
</dbReference>
<dbReference type="OrthoDB" id="9804315at2"/>
<evidence type="ECO:0000313" key="10">
    <source>
        <dbReference type="EMBL" id="AWB34354.1"/>
    </source>
</evidence>
<keyword evidence="5 8" id="KW-0521">NADP</keyword>
<dbReference type="GO" id="GO:0070401">
    <property type="term" value="F:NADP+ binding"/>
    <property type="evidence" value="ECO:0007669"/>
    <property type="project" value="UniProtKB-ARBA"/>
</dbReference>
<feature type="domain" description="DHFR" evidence="9">
    <location>
        <begin position="13"/>
        <end position="168"/>
    </location>
</feature>
<keyword evidence="6 8" id="KW-0560">Oxidoreductase</keyword>
<dbReference type="CDD" id="cd00209">
    <property type="entry name" value="DHFR"/>
    <property type="match status" value="1"/>
</dbReference>
<sequence length="169" mass="19020">MTSTQPTSEQGTTIKLIVAYSRNRTIGRDNTLPWRLPGDLKHFKQQTLGHPIIMGRKTWESLGRPLPGRLNVVVTRTLKEIQGAKVAASLEQAISLTHGHDCAYIIGGANLYEQALVYATEIIATEIQAEIDGDAHFPELDRNIWAETQRRPQPPENGLRYDFVTYVKR</sequence>
<dbReference type="AlphaFoldDB" id="A0A2R4XKR4"/>
<proteinExistence type="inferred from homology"/>
<dbReference type="PANTHER" id="PTHR48069">
    <property type="entry name" value="DIHYDROFOLATE REDUCTASE"/>
    <property type="match status" value="1"/>
</dbReference>
<accession>A0A2R4XKR4</accession>
<dbReference type="GO" id="GO:0046452">
    <property type="term" value="P:dihydrofolate metabolic process"/>
    <property type="evidence" value="ECO:0007669"/>
    <property type="project" value="TreeGrafter"/>
</dbReference>
<dbReference type="GO" id="GO:0004146">
    <property type="term" value="F:dihydrofolate reductase activity"/>
    <property type="evidence" value="ECO:0007669"/>
    <property type="project" value="UniProtKB-EC"/>
</dbReference>
<evidence type="ECO:0000256" key="7">
    <source>
        <dbReference type="ARBA" id="ARBA00025067"/>
    </source>
</evidence>
<comment type="similarity">
    <text evidence="2 8">Belongs to the dihydrofolate reductase family.</text>
</comment>
<dbReference type="InterPro" id="IPR024072">
    <property type="entry name" value="DHFR-like_dom_sf"/>
</dbReference>
<dbReference type="GO" id="GO:0006730">
    <property type="term" value="P:one-carbon metabolic process"/>
    <property type="evidence" value="ECO:0007669"/>
    <property type="project" value="UniProtKB-KW"/>
</dbReference>
<protein>
    <recommendedName>
        <fullName evidence="3 8">Dihydrofolate reductase</fullName>
        <ecNumber evidence="3 8">1.5.1.3</ecNumber>
    </recommendedName>
</protein>
<comment type="pathway">
    <text evidence="1 8">Cofactor biosynthesis; tetrahydrofolate biosynthesis; 5,6,7,8-tetrahydrofolate from 7,8-dihydrofolate: step 1/1.</text>
</comment>
<evidence type="ECO:0000256" key="6">
    <source>
        <dbReference type="ARBA" id="ARBA00023002"/>
    </source>
</evidence>
<dbReference type="InterPro" id="IPR012259">
    <property type="entry name" value="DHFR"/>
</dbReference>
<name>A0A2R4XKR4_9BURK</name>